<accession>A0A9D2H7C6</accession>
<dbReference type="PANTHER" id="PTHR37318:SF1">
    <property type="entry name" value="BSL7504 PROTEIN"/>
    <property type="match status" value="1"/>
</dbReference>
<name>A0A9D2H7C6_9MICO</name>
<reference evidence="2" key="2">
    <citation type="submission" date="2021-04" db="EMBL/GenBank/DDBJ databases">
        <authorList>
            <person name="Gilroy R."/>
        </authorList>
    </citation>
    <scope>NUCLEOTIDE SEQUENCE</scope>
    <source>
        <strain evidence="2">ChiHjej8B7-3636</strain>
    </source>
</reference>
<dbReference type="Proteomes" id="UP000824220">
    <property type="component" value="Unassembled WGS sequence"/>
</dbReference>
<dbReference type="Pfam" id="PF13601">
    <property type="entry name" value="HTH_34"/>
    <property type="match status" value="1"/>
</dbReference>
<dbReference type="SUPFAM" id="SSF46785">
    <property type="entry name" value="Winged helix' DNA-binding domain"/>
    <property type="match status" value="1"/>
</dbReference>
<sequence>MIEPRFNALIHSPVRLRICALLRHTSELEFATIRDTLDVTDAHLSKNLKLLSDTEIVQLRKDPSGSSARKRTWAALTKEGRGTVDAHLAALTQLAAGDVTIPGLDR</sequence>
<organism evidence="2 3">
    <name type="scientific">Candidatus Microbacterium stercoravium</name>
    <dbReference type="NCBI Taxonomy" id="2838697"/>
    <lineage>
        <taxon>Bacteria</taxon>
        <taxon>Bacillati</taxon>
        <taxon>Actinomycetota</taxon>
        <taxon>Actinomycetes</taxon>
        <taxon>Micrococcales</taxon>
        <taxon>Microbacteriaceae</taxon>
        <taxon>Microbacterium</taxon>
    </lineage>
</organism>
<dbReference type="AlphaFoldDB" id="A0A9D2H7C6"/>
<evidence type="ECO:0000313" key="2">
    <source>
        <dbReference type="EMBL" id="HJA05119.1"/>
    </source>
</evidence>
<proteinExistence type="predicted"/>
<protein>
    <submittedName>
        <fullName evidence="2">Transcriptional regulator</fullName>
    </submittedName>
</protein>
<dbReference type="InterPro" id="IPR036388">
    <property type="entry name" value="WH-like_DNA-bd_sf"/>
</dbReference>
<dbReference type="InterPro" id="IPR036390">
    <property type="entry name" value="WH_DNA-bd_sf"/>
</dbReference>
<dbReference type="Gene3D" id="1.10.10.10">
    <property type="entry name" value="Winged helix-like DNA-binding domain superfamily/Winged helix DNA-binding domain"/>
    <property type="match status" value="1"/>
</dbReference>
<dbReference type="InterPro" id="IPR027395">
    <property type="entry name" value="WH_DNA-bd_dom"/>
</dbReference>
<dbReference type="PANTHER" id="PTHR37318">
    <property type="entry name" value="BSL7504 PROTEIN"/>
    <property type="match status" value="1"/>
</dbReference>
<dbReference type="EMBL" id="DXAM01000138">
    <property type="protein sequence ID" value="HJA05119.1"/>
    <property type="molecule type" value="Genomic_DNA"/>
</dbReference>
<evidence type="ECO:0000259" key="1">
    <source>
        <dbReference type="Pfam" id="PF13601"/>
    </source>
</evidence>
<comment type="caution">
    <text evidence="2">The sequence shown here is derived from an EMBL/GenBank/DDBJ whole genome shotgun (WGS) entry which is preliminary data.</text>
</comment>
<feature type="domain" description="Winged helix DNA-binding" evidence="1">
    <location>
        <begin position="14"/>
        <end position="94"/>
    </location>
</feature>
<gene>
    <name evidence="2" type="ORF">H9800_09720</name>
</gene>
<reference evidence="2" key="1">
    <citation type="journal article" date="2021" name="PeerJ">
        <title>Extensive microbial diversity within the chicken gut microbiome revealed by metagenomics and culture.</title>
        <authorList>
            <person name="Gilroy R."/>
            <person name="Ravi A."/>
            <person name="Getino M."/>
            <person name="Pursley I."/>
            <person name="Horton D.L."/>
            <person name="Alikhan N.F."/>
            <person name="Baker D."/>
            <person name="Gharbi K."/>
            <person name="Hall N."/>
            <person name="Watson M."/>
            <person name="Adriaenssens E.M."/>
            <person name="Foster-Nyarko E."/>
            <person name="Jarju S."/>
            <person name="Secka A."/>
            <person name="Antonio M."/>
            <person name="Oren A."/>
            <person name="Chaudhuri R.R."/>
            <person name="La Ragione R."/>
            <person name="Hildebrand F."/>
            <person name="Pallen M.J."/>
        </authorList>
    </citation>
    <scope>NUCLEOTIDE SEQUENCE</scope>
    <source>
        <strain evidence="2">ChiHjej8B7-3636</strain>
    </source>
</reference>
<evidence type="ECO:0000313" key="3">
    <source>
        <dbReference type="Proteomes" id="UP000824220"/>
    </source>
</evidence>